<dbReference type="PROSITE" id="PS51307">
    <property type="entry name" value="ASD2"/>
    <property type="match status" value="1"/>
</dbReference>
<feature type="compositionally biased region" description="Basic and acidic residues" evidence="9">
    <location>
        <begin position="232"/>
        <end position="248"/>
    </location>
</feature>
<dbReference type="GO" id="GO:0051015">
    <property type="term" value="F:actin filament binding"/>
    <property type="evidence" value="ECO:0007669"/>
    <property type="project" value="InterPro"/>
</dbReference>
<dbReference type="Gene3D" id="6.10.250.3120">
    <property type="match status" value="1"/>
</dbReference>
<evidence type="ECO:0000256" key="6">
    <source>
        <dbReference type="ARBA" id="ARBA00023212"/>
    </source>
</evidence>
<evidence type="ECO:0000256" key="2">
    <source>
        <dbReference type="ARBA" id="ARBA00006469"/>
    </source>
</evidence>
<keyword evidence="4" id="KW-0493">Microtubule</keyword>
<dbReference type="InterPro" id="IPR014799">
    <property type="entry name" value="ASD2_dom"/>
</dbReference>
<dbReference type="GO" id="GO:0005912">
    <property type="term" value="C:adherens junction"/>
    <property type="evidence" value="ECO:0007669"/>
    <property type="project" value="TreeGrafter"/>
</dbReference>
<feature type="region of interest" description="Disordered" evidence="9">
    <location>
        <begin position="56"/>
        <end position="82"/>
    </location>
</feature>
<dbReference type="Pfam" id="PF08688">
    <property type="entry name" value="ASD1"/>
    <property type="match status" value="2"/>
</dbReference>
<feature type="compositionally biased region" description="Polar residues" evidence="9">
    <location>
        <begin position="731"/>
        <end position="742"/>
    </location>
</feature>
<evidence type="ECO:0000259" key="10">
    <source>
        <dbReference type="PROSITE" id="PS51306"/>
    </source>
</evidence>
<evidence type="ECO:0000259" key="11">
    <source>
        <dbReference type="PROSITE" id="PS51307"/>
    </source>
</evidence>
<dbReference type="PROSITE" id="PS51306">
    <property type="entry name" value="ASD1"/>
    <property type="match status" value="1"/>
</dbReference>
<feature type="coiled-coil region" evidence="8">
    <location>
        <begin position="981"/>
        <end position="1008"/>
    </location>
</feature>
<keyword evidence="3" id="KW-0963">Cytoplasm</keyword>
<gene>
    <name evidence="12" type="ORF">KC01_LOCUS26543</name>
</gene>
<accession>A0AAV2LFL4</accession>
<protein>
    <submittedName>
        <fullName evidence="12">Uncharacterized protein</fullName>
    </submittedName>
</protein>
<evidence type="ECO:0000256" key="9">
    <source>
        <dbReference type="SAM" id="MobiDB-lite"/>
    </source>
</evidence>
<feature type="region of interest" description="Disordered" evidence="9">
    <location>
        <begin position="171"/>
        <end position="208"/>
    </location>
</feature>
<dbReference type="InterPro" id="IPR014800">
    <property type="entry name" value="ASD1_dom"/>
</dbReference>
<keyword evidence="8" id="KW-0175">Coiled coil</keyword>
<feature type="compositionally biased region" description="Basic and acidic residues" evidence="9">
    <location>
        <begin position="604"/>
        <end position="616"/>
    </location>
</feature>
<dbReference type="GO" id="GO:0043296">
    <property type="term" value="C:apical junction complex"/>
    <property type="evidence" value="ECO:0007669"/>
    <property type="project" value="TreeGrafter"/>
</dbReference>
<dbReference type="PANTHER" id="PTHR15012:SF38">
    <property type="entry name" value="PROTEIN SHROOM2-LIKE ISOFORM X1"/>
    <property type="match status" value="1"/>
</dbReference>
<dbReference type="GO" id="GO:0030864">
    <property type="term" value="C:cortical actin cytoskeleton"/>
    <property type="evidence" value="ECO:0007669"/>
    <property type="project" value="TreeGrafter"/>
</dbReference>
<dbReference type="EMBL" id="OZ035844">
    <property type="protein sequence ID" value="CAL1598107.1"/>
    <property type="molecule type" value="Genomic_DNA"/>
</dbReference>
<dbReference type="Proteomes" id="UP001497482">
    <property type="component" value="Chromosome 22"/>
</dbReference>
<dbReference type="PANTHER" id="PTHR15012">
    <property type="entry name" value="APICAL PROTEIN/SHROOM-RELATED"/>
    <property type="match status" value="1"/>
</dbReference>
<feature type="region of interest" description="Disordered" evidence="9">
    <location>
        <begin position="336"/>
        <end position="364"/>
    </location>
</feature>
<evidence type="ECO:0000256" key="3">
    <source>
        <dbReference type="ARBA" id="ARBA00022490"/>
    </source>
</evidence>
<feature type="region of interest" description="Disordered" evidence="9">
    <location>
        <begin position="108"/>
        <end position="144"/>
    </location>
</feature>
<dbReference type="Pfam" id="PF08687">
    <property type="entry name" value="ASD2"/>
    <property type="match status" value="1"/>
</dbReference>
<feature type="region of interest" description="Disordered" evidence="9">
    <location>
        <begin position="565"/>
        <end position="774"/>
    </location>
</feature>
<feature type="compositionally biased region" description="Polar residues" evidence="9">
    <location>
        <begin position="697"/>
        <end position="723"/>
    </location>
</feature>
<feature type="compositionally biased region" description="Polar residues" evidence="9">
    <location>
        <begin position="353"/>
        <end position="364"/>
    </location>
</feature>
<name>A0AAV2LFL4_KNICA</name>
<dbReference type="GO" id="GO:0007015">
    <property type="term" value="P:actin filament organization"/>
    <property type="evidence" value="ECO:0007669"/>
    <property type="project" value="TreeGrafter"/>
</dbReference>
<evidence type="ECO:0000256" key="7">
    <source>
        <dbReference type="PROSITE-ProRule" id="PRU00637"/>
    </source>
</evidence>
<feature type="compositionally biased region" description="Polar residues" evidence="9">
    <location>
        <begin position="652"/>
        <end position="670"/>
    </location>
</feature>
<feature type="domain" description="ASD2" evidence="11">
    <location>
        <begin position="778"/>
        <end position="1061"/>
    </location>
</feature>
<evidence type="ECO:0000313" key="13">
    <source>
        <dbReference type="Proteomes" id="UP001497482"/>
    </source>
</evidence>
<feature type="compositionally biased region" description="Basic and acidic residues" evidence="9">
    <location>
        <begin position="632"/>
        <end position="642"/>
    </location>
</feature>
<evidence type="ECO:0000256" key="8">
    <source>
        <dbReference type="SAM" id="Coils"/>
    </source>
</evidence>
<keyword evidence="6" id="KW-0206">Cytoskeleton</keyword>
<evidence type="ECO:0000256" key="5">
    <source>
        <dbReference type="ARBA" id="ARBA00023203"/>
    </source>
</evidence>
<dbReference type="GO" id="GO:0016324">
    <property type="term" value="C:apical plasma membrane"/>
    <property type="evidence" value="ECO:0007669"/>
    <property type="project" value="TreeGrafter"/>
</dbReference>
<sequence>MLPSFPQLYRHVWIHNITFHHQVMVDVATRVTMPSESEVHVARSFLTKILRSSMRRSRFKGKSRPQTWHSLKLPEQETSGKAAPVWQLQHDARPKATHQLLQRHSFTCTLSSGKSMDQTERPSRNLPTAPQYNSRDVTHNPLFRRGTSSESLFYKGPLQDRSRLCWDGANEQPRSRLSVGGRPNPVWQFPEKKRSHSPPPPPLPLRSDSFAATKVFPFTTAPQKLHQNRSAENLRDNNLKNHQEKPEPRPLNIDLLHPSSATDPSYMQLHPSKLFSLSSIDVRHFNGLQPVHQRQHSDESALYANARTVPSAKSQSVASYYRSLQDLPANIRRNHRSATLNPSQKAGKFYRPNQGSTSHWPRTTDACSQMGFKAKALYSLPLEPNGQTQLENKQDAARGEEEKSDLKKQMELKRQQDPWVPQDDQRITAQRTPLLHSLAQENHRRSDRYATTLRNEVQEKRAQLQKSCSAASLLREGDEAEDWKTSEMSNTYKDHLKEAQARVLQATSFQRRDLEPWGATRANGRVRGRKRLPLAKRTHSFSEPDKMDKVGVEAGSFEERTKVTDAKTIFPKPQTKPNADKVVCGDGPWEVGPETPRLGTFAEYQEKWSQQKKDANKSQGRCHSAENILDAESEKCVHERSRSSPSADCYATRSSPPWTDSPMPQSNQSRLPELTEPRISPVSPVPVTPVPLGPDLSSPQPDSPASCSNVSASPQRELQTDTSPDLCLQPQDRTPSLCSVGSSAPCPTGASSTKTQEETGLMVPFPSDSRSAEDVKREELLRDIMHKDRSLAEVLDQSGRRTTMDLMEGLYPEEEGVQRHRAPRPLASPRNNQRKEEDHVCLSLVPSSSYYNTSAPKAELLIKMKDMGQELEQDSEDELDPGLASKKHELIWSLARKLAVLREARWSLQEDVEQNEALGREVETMVQRMCRQNQLERFRMFVGDLDKVVSLLLSLSGRLARVENALNSLDPDAPNSEKMTLTEKRKLLMRQHEDAKELKENLDRRERMVSVVMETHLSPASLDDYRHFVKMKSALIIEQRRLEDKMVYLAHSAQAQLGALPLGLVGCSLLAVSLGLVQWRVWLIPQHPSVSSGIAWIGIFRACFFFPP</sequence>
<evidence type="ECO:0000256" key="1">
    <source>
        <dbReference type="ARBA" id="ARBA00004245"/>
    </source>
</evidence>
<feature type="region of interest" description="Disordered" evidence="9">
    <location>
        <begin position="383"/>
        <end position="422"/>
    </location>
</feature>
<feature type="compositionally biased region" description="Polar residues" evidence="9">
    <location>
        <begin position="125"/>
        <end position="135"/>
    </location>
</feature>
<dbReference type="InterPro" id="IPR027685">
    <property type="entry name" value="Shroom_fam"/>
</dbReference>
<comment type="similarity">
    <text evidence="2">Belongs to the shroom family.</text>
</comment>
<feature type="domain" description="ASD1" evidence="10">
    <location>
        <begin position="496"/>
        <end position="551"/>
    </location>
</feature>
<dbReference type="AlphaFoldDB" id="A0AAV2LFL4"/>
<evidence type="ECO:0000256" key="4">
    <source>
        <dbReference type="ARBA" id="ARBA00022701"/>
    </source>
</evidence>
<dbReference type="GO" id="GO:0005874">
    <property type="term" value="C:microtubule"/>
    <property type="evidence" value="ECO:0007669"/>
    <property type="project" value="UniProtKB-KW"/>
</dbReference>
<evidence type="ECO:0000313" key="12">
    <source>
        <dbReference type="EMBL" id="CAL1598107.1"/>
    </source>
</evidence>
<feature type="region of interest" description="Disordered" evidence="9">
    <location>
        <begin position="816"/>
        <end position="837"/>
    </location>
</feature>
<comment type="subcellular location">
    <subcellularLocation>
        <location evidence="1">Cytoplasm</location>
        <location evidence="1">Cytoskeleton</location>
    </subcellularLocation>
</comment>
<reference evidence="12 13" key="1">
    <citation type="submission" date="2024-04" db="EMBL/GenBank/DDBJ databases">
        <authorList>
            <person name="Waldvogel A.-M."/>
            <person name="Schoenle A."/>
        </authorList>
    </citation>
    <scope>NUCLEOTIDE SEQUENCE [LARGE SCALE GENOMIC DNA]</scope>
</reference>
<proteinExistence type="inferred from homology"/>
<keyword evidence="5 7" id="KW-0009">Actin-binding</keyword>
<organism evidence="12 13">
    <name type="scientific">Knipowitschia caucasica</name>
    <name type="common">Caucasian dwarf goby</name>
    <name type="synonym">Pomatoschistus caucasicus</name>
    <dbReference type="NCBI Taxonomy" id="637954"/>
    <lineage>
        <taxon>Eukaryota</taxon>
        <taxon>Metazoa</taxon>
        <taxon>Chordata</taxon>
        <taxon>Craniata</taxon>
        <taxon>Vertebrata</taxon>
        <taxon>Euteleostomi</taxon>
        <taxon>Actinopterygii</taxon>
        <taxon>Neopterygii</taxon>
        <taxon>Teleostei</taxon>
        <taxon>Neoteleostei</taxon>
        <taxon>Acanthomorphata</taxon>
        <taxon>Gobiaria</taxon>
        <taxon>Gobiiformes</taxon>
        <taxon>Gobioidei</taxon>
        <taxon>Gobiidae</taxon>
        <taxon>Gobiinae</taxon>
        <taxon>Knipowitschia</taxon>
    </lineage>
</organism>
<feature type="region of interest" description="Disordered" evidence="9">
    <location>
        <begin position="220"/>
        <end position="251"/>
    </location>
</feature>
<feature type="compositionally biased region" description="Pro residues" evidence="9">
    <location>
        <begin position="683"/>
        <end position="692"/>
    </location>
</feature>
<feature type="compositionally biased region" description="Basic and acidic residues" evidence="9">
    <location>
        <begin position="392"/>
        <end position="416"/>
    </location>
</feature>
<keyword evidence="13" id="KW-1185">Reference proteome</keyword>